<feature type="transmembrane region" description="Helical" evidence="7">
    <location>
        <begin position="66"/>
        <end position="83"/>
    </location>
</feature>
<comment type="similarity">
    <text evidence="2">Belongs to the membrane-bound acyltransferase family.</text>
</comment>
<dbReference type="OrthoDB" id="420606at2759"/>
<protein>
    <recommendedName>
        <fullName evidence="10">Glycerol transporter</fullName>
    </recommendedName>
</protein>
<keyword evidence="3 7" id="KW-0812">Transmembrane</keyword>
<comment type="caution">
    <text evidence="8">The sequence shown here is derived from an EMBL/GenBank/DDBJ whole genome shotgun (WGS) entry which is preliminary data.</text>
</comment>
<dbReference type="PANTHER" id="PTHR13285">
    <property type="entry name" value="ACYLTRANSFERASE"/>
    <property type="match status" value="1"/>
</dbReference>
<dbReference type="GO" id="GO:0005783">
    <property type="term" value="C:endoplasmic reticulum"/>
    <property type="evidence" value="ECO:0007669"/>
    <property type="project" value="TreeGrafter"/>
</dbReference>
<keyword evidence="9" id="KW-1185">Reference proteome</keyword>
<evidence type="ECO:0000256" key="1">
    <source>
        <dbReference type="ARBA" id="ARBA00004141"/>
    </source>
</evidence>
<proteinExistence type="inferred from homology"/>
<evidence type="ECO:0000313" key="8">
    <source>
        <dbReference type="EMBL" id="KAF5393368.1"/>
    </source>
</evidence>
<dbReference type="GO" id="GO:0006506">
    <property type="term" value="P:GPI anchor biosynthetic process"/>
    <property type="evidence" value="ECO:0007669"/>
    <property type="project" value="TreeGrafter"/>
</dbReference>
<dbReference type="EMBL" id="JAACJN010000002">
    <property type="protein sequence ID" value="KAF5393368.1"/>
    <property type="molecule type" value="Genomic_DNA"/>
</dbReference>
<dbReference type="Pfam" id="PF03062">
    <property type="entry name" value="MBOAT"/>
    <property type="match status" value="1"/>
</dbReference>
<dbReference type="GO" id="GO:0016020">
    <property type="term" value="C:membrane"/>
    <property type="evidence" value="ECO:0007669"/>
    <property type="project" value="UniProtKB-SubCell"/>
</dbReference>
<feature type="transmembrane region" description="Helical" evidence="7">
    <location>
        <begin position="338"/>
        <end position="361"/>
    </location>
</feature>
<evidence type="ECO:0000256" key="4">
    <source>
        <dbReference type="ARBA" id="ARBA00022989"/>
    </source>
</evidence>
<sequence length="581" mass="67175">MTEEIPLPSTSPMQSHHRSFSASDIKRNNYSITDLTVEIPSTTRSTSIPNENSRKQSRWGTLEFKFYYAVVLLVVPLMIWIPVSSSDASQLNYAKYHSRLSQGWIFGRAIDNSDAQYRSFRNNIPVLAVVGLALFLLKRAWLAVIRVPTNESHLIVYDVVASLLFLTGLHGSSVVKVLAILTLNFLVAKACRGAKVGPVVTWIFNIGILFLNDRYDGYRFGAIHPWLEFLDQEIYEGFYPRWYISFNITMLRLVSFNMDFYWACRKVGSVEVGQGASSLNERQRQTVAHPEAVYSFVNYIAYALYSPLYIAGPIITFNDFMWQFRRPSSIPLSYLMGYLFRFIACLLTMEFILHFMYVGAIKESRAWIGDTPAQISMIGFWNLMIVWLKLLLPWRFFRLWALTDGIDPPENMVRCMANNYSTFGFWRSWHRSYNLWIIRYIYIPLGGMKNVFLNSVLVFTFVALWHDLTFKLLAWGWLVSLFILPEMLGRYLLPSSRYGSAPWYRHVCALGAVFNVMLMMTANLVGFVIGTDGIQFFFSQLFGTWGGLQCLVGVIFCLFVGVQIMFEYREEEIRKGIYRRC</sequence>
<evidence type="ECO:0008006" key="10">
    <source>
        <dbReference type="Google" id="ProtNLM"/>
    </source>
</evidence>
<feature type="transmembrane region" description="Helical" evidence="7">
    <location>
        <begin position="154"/>
        <end position="181"/>
    </location>
</feature>
<evidence type="ECO:0000256" key="5">
    <source>
        <dbReference type="ARBA" id="ARBA00023136"/>
    </source>
</evidence>
<feature type="region of interest" description="Disordered" evidence="6">
    <location>
        <begin position="1"/>
        <end position="20"/>
    </location>
</feature>
<feature type="transmembrane region" description="Helical" evidence="7">
    <location>
        <begin position="505"/>
        <end position="530"/>
    </location>
</feature>
<gene>
    <name evidence="8" type="ORF">D9757_000507</name>
</gene>
<comment type="subcellular location">
    <subcellularLocation>
        <location evidence="1">Membrane</location>
        <topology evidence="1">Multi-pass membrane protein</topology>
    </subcellularLocation>
</comment>
<evidence type="ECO:0000256" key="3">
    <source>
        <dbReference type="ARBA" id="ARBA00022692"/>
    </source>
</evidence>
<dbReference type="InterPro" id="IPR051085">
    <property type="entry name" value="MB_O-acyltransferase"/>
</dbReference>
<evidence type="ECO:0000256" key="2">
    <source>
        <dbReference type="ARBA" id="ARBA00010323"/>
    </source>
</evidence>
<feature type="transmembrane region" description="Helical" evidence="7">
    <location>
        <begin position="373"/>
        <end position="392"/>
    </location>
</feature>
<organism evidence="8 9">
    <name type="scientific">Collybiopsis confluens</name>
    <dbReference type="NCBI Taxonomy" id="2823264"/>
    <lineage>
        <taxon>Eukaryota</taxon>
        <taxon>Fungi</taxon>
        <taxon>Dikarya</taxon>
        <taxon>Basidiomycota</taxon>
        <taxon>Agaricomycotina</taxon>
        <taxon>Agaricomycetes</taxon>
        <taxon>Agaricomycetidae</taxon>
        <taxon>Agaricales</taxon>
        <taxon>Marasmiineae</taxon>
        <taxon>Omphalotaceae</taxon>
        <taxon>Collybiopsis</taxon>
    </lineage>
</organism>
<keyword evidence="4 7" id="KW-1133">Transmembrane helix</keyword>
<feature type="transmembrane region" description="Helical" evidence="7">
    <location>
        <begin position="193"/>
        <end position="211"/>
    </location>
</feature>
<evidence type="ECO:0000313" key="9">
    <source>
        <dbReference type="Proteomes" id="UP000518752"/>
    </source>
</evidence>
<feature type="transmembrane region" description="Helical" evidence="7">
    <location>
        <begin position="472"/>
        <end position="493"/>
    </location>
</feature>
<feature type="transmembrane region" description="Helical" evidence="7">
    <location>
        <begin position="124"/>
        <end position="142"/>
    </location>
</feature>
<feature type="transmembrane region" description="Helical" evidence="7">
    <location>
        <begin position="440"/>
        <end position="466"/>
    </location>
</feature>
<name>A0A8H5MGN3_9AGAR</name>
<reference evidence="8 9" key="1">
    <citation type="journal article" date="2020" name="ISME J.">
        <title>Uncovering the hidden diversity of litter-decomposition mechanisms in mushroom-forming fungi.</title>
        <authorList>
            <person name="Floudas D."/>
            <person name="Bentzer J."/>
            <person name="Ahren D."/>
            <person name="Johansson T."/>
            <person name="Persson P."/>
            <person name="Tunlid A."/>
        </authorList>
    </citation>
    <scope>NUCLEOTIDE SEQUENCE [LARGE SCALE GENOMIC DNA]</scope>
    <source>
        <strain evidence="8 9">CBS 406.79</strain>
    </source>
</reference>
<dbReference type="Proteomes" id="UP000518752">
    <property type="component" value="Unassembled WGS sequence"/>
</dbReference>
<feature type="transmembrane region" description="Helical" evidence="7">
    <location>
        <begin position="542"/>
        <end position="566"/>
    </location>
</feature>
<dbReference type="GO" id="GO:0008374">
    <property type="term" value="F:O-acyltransferase activity"/>
    <property type="evidence" value="ECO:0007669"/>
    <property type="project" value="TreeGrafter"/>
</dbReference>
<keyword evidence="5 7" id="KW-0472">Membrane</keyword>
<evidence type="ECO:0000256" key="7">
    <source>
        <dbReference type="SAM" id="Phobius"/>
    </source>
</evidence>
<feature type="transmembrane region" description="Helical" evidence="7">
    <location>
        <begin position="299"/>
        <end position="317"/>
    </location>
</feature>
<accession>A0A8H5MGN3</accession>
<dbReference type="InterPro" id="IPR004299">
    <property type="entry name" value="MBOAT_fam"/>
</dbReference>
<evidence type="ECO:0000256" key="6">
    <source>
        <dbReference type="SAM" id="MobiDB-lite"/>
    </source>
</evidence>
<dbReference type="PANTHER" id="PTHR13285:SF18">
    <property type="entry name" value="PROTEIN-CYSTEINE N-PALMITOYLTRANSFERASE RASP"/>
    <property type="match status" value="1"/>
</dbReference>
<dbReference type="AlphaFoldDB" id="A0A8H5MGN3"/>